<evidence type="ECO:0000313" key="3">
    <source>
        <dbReference type="EMBL" id="MBI9115776.1"/>
    </source>
</evidence>
<keyword evidence="4" id="KW-1185">Reference proteome</keyword>
<proteinExistence type="predicted"/>
<dbReference type="Proteomes" id="UP000602087">
    <property type="component" value="Unassembled WGS sequence"/>
</dbReference>
<evidence type="ECO:0000256" key="1">
    <source>
        <dbReference type="SAM" id="MobiDB-lite"/>
    </source>
</evidence>
<dbReference type="EMBL" id="JAEINH010000010">
    <property type="protein sequence ID" value="MBI9115776.1"/>
    <property type="molecule type" value="Genomic_DNA"/>
</dbReference>
<dbReference type="PROSITE" id="PS51257">
    <property type="entry name" value="PROKAR_LIPOPROTEIN"/>
    <property type="match status" value="1"/>
</dbReference>
<comment type="caution">
    <text evidence="3">The sequence shown here is derived from an EMBL/GenBank/DDBJ whole genome shotgun (WGS) entry which is preliminary data.</text>
</comment>
<reference evidence="3" key="1">
    <citation type="submission" date="2020-12" db="EMBL/GenBank/DDBJ databases">
        <title>Sanguibacter suaedae sp. nov., isolated from Suaeda aralocaspica.</title>
        <authorList>
            <person name="Ma Q."/>
        </authorList>
    </citation>
    <scope>NUCLEOTIDE SEQUENCE</scope>
    <source>
        <strain evidence="3">YZGR15</strain>
    </source>
</reference>
<sequence>MTYAHPRTALRARAALPAALLVLVLAACGSDDPGDGGTGEGAEVSDQPTEASVERGDLTEATLEIVGGAATIELVAGDADGTLFRAVSADDAISPVPTETAEGEYTLDITYVQDSSTSALTVYLDPEVLWHLDVTGGSDTFEADLSQGRLGSLDVTAGSRAIDLTLPVPETEVPITQAGGAESFTVHVPEEASALVSFEAGFGSATVDGAELEPGPSGEATAGDPAAAERYVITNTGGLASFVLDRGPVS</sequence>
<evidence type="ECO:0000256" key="2">
    <source>
        <dbReference type="SAM" id="SignalP"/>
    </source>
</evidence>
<protein>
    <recommendedName>
        <fullName evidence="5">DUF4397 domain-containing protein</fullName>
    </recommendedName>
</protein>
<name>A0A934IDE2_9MICO</name>
<evidence type="ECO:0000313" key="4">
    <source>
        <dbReference type="Proteomes" id="UP000602087"/>
    </source>
</evidence>
<dbReference type="AlphaFoldDB" id="A0A934IDE2"/>
<dbReference type="RefSeq" id="WP_198734344.1">
    <property type="nucleotide sequence ID" value="NZ_JAEINH010000010.1"/>
</dbReference>
<feature type="signal peptide" evidence="2">
    <location>
        <begin position="1"/>
        <end position="29"/>
    </location>
</feature>
<gene>
    <name evidence="3" type="ORF">JAV76_12205</name>
</gene>
<evidence type="ECO:0008006" key="5">
    <source>
        <dbReference type="Google" id="ProtNLM"/>
    </source>
</evidence>
<accession>A0A934IDE2</accession>
<keyword evidence="2" id="KW-0732">Signal</keyword>
<organism evidence="3 4">
    <name type="scientific">Sanguibacter suaedae</name>
    <dbReference type="NCBI Taxonomy" id="2795737"/>
    <lineage>
        <taxon>Bacteria</taxon>
        <taxon>Bacillati</taxon>
        <taxon>Actinomycetota</taxon>
        <taxon>Actinomycetes</taxon>
        <taxon>Micrococcales</taxon>
        <taxon>Sanguibacteraceae</taxon>
        <taxon>Sanguibacter</taxon>
    </lineage>
</organism>
<feature type="region of interest" description="Disordered" evidence="1">
    <location>
        <begin position="34"/>
        <end position="55"/>
    </location>
</feature>
<feature type="chain" id="PRO_5037326624" description="DUF4397 domain-containing protein" evidence="2">
    <location>
        <begin position="30"/>
        <end position="250"/>
    </location>
</feature>